<dbReference type="Proteomes" id="UP000197065">
    <property type="component" value="Unassembled WGS sequence"/>
</dbReference>
<feature type="domain" description="RapZ-like N-terminal" evidence="5">
    <location>
        <begin position="15"/>
        <end position="165"/>
    </location>
</feature>
<feature type="domain" description="RapZ C-terminal" evidence="6">
    <location>
        <begin position="173"/>
        <end position="292"/>
    </location>
</feature>
<evidence type="ECO:0000259" key="5">
    <source>
        <dbReference type="Pfam" id="PF03668"/>
    </source>
</evidence>
<dbReference type="HAMAP" id="MF_00636">
    <property type="entry name" value="RapZ_like"/>
    <property type="match status" value="1"/>
</dbReference>
<dbReference type="InterPro" id="IPR005337">
    <property type="entry name" value="RapZ-like"/>
</dbReference>
<accession>A0A212QZP0</accession>
<keyword evidence="3 4" id="KW-0342">GTP-binding</keyword>
<dbReference type="InterPro" id="IPR027417">
    <property type="entry name" value="P-loop_NTPase"/>
</dbReference>
<dbReference type="SUPFAM" id="SSF52540">
    <property type="entry name" value="P-loop containing nucleoside triphosphate hydrolases"/>
    <property type="match status" value="1"/>
</dbReference>
<protein>
    <submittedName>
        <fullName evidence="7">UPF0042 nucleotide-binding protein</fullName>
    </submittedName>
</protein>
<evidence type="ECO:0000256" key="2">
    <source>
        <dbReference type="ARBA" id="ARBA00022840"/>
    </source>
</evidence>
<keyword evidence="8" id="KW-1185">Reference proteome</keyword>
<dbReference type="NCBIfam" id="NF003828">
    <property type="entry name" value="PRK05416.1"/>
    <property type="match status" value="1"/>
</dbReference>
<dbReference type="Pfam" id="PF03668">
    <property type="entry name" value="RapZ-like_N"/>
    <property type="match status" value="1"/>
</dbReference>
<evidence type="ECO:0000313" key="8">
    <source>
        <dbReference type="Proteomes" id="UP000197065"/>
    </source>
</evidence>
<dbReference type="GO" id="GO:0005524">
    <property type="term" value="F:ATP binding"/>
    <property type="evidence" value="ECO:0007669"/>
    <property type="project" value="UniProtKB-UniRule"/>
</dbReference>
<comment type="caution">
    <text evidence="4">Lacks conserved residue(s) required for the propagation of feature annotation.</text>
</comment>
<evidence type="ECO:0000256" key="1">
    <source>
        <dbReference type="ARBA" id="ARBA00022741"/>
    </source>
</evidence>
<dbReference type="OrthoDB" id="9784461at2"/>
<proteinExistence type="inferred from homology"/>
<organism evidence="7 8">
    <name type="scientific">Arboricoccus pini</name>
    <dbReference type="NCBI Taxonomy" id="1963835"/>
    <lineage>
        <taxon>Bacteria</taxon>
        <taxon>Pseudomonadati</taxon>
        <taxon>Pseudomonadota</taxon>
        <taxon>Alphaproteobacteria</taxon>
        <taxon>Geminicoccales</taxon>
        <taxon>Geminicoccaceae</taxon>
        <taxon>Arboricoccus</taxon>
    </lineage>
</organism>
<dbReference type="PANTHER" id="PTHR30448">
    <property type="entry name" value="RNASE ADAPTER PROTEIN RAPZ"/>
    <property type="match status" value="1"/>
</dbReference>
<dbReference type="RefSeq" id="WP_088560793.1">
    <property type="nucleotide sequence ID" value="NZ_FYEH01000004.1"/>
</dbReference>
<dbReference type="AlphaFoldDB" id="A0A212QZP0"/>
<evidence type="ECO:0000256" key="3">
    <source>
        <dbReference type="ARBA" id="ARBA00023134"/>
    </source>
</evidence>
<dbReference type="InterPro" id="IPR053930">
    <property type="entry name" value="RapZ-like_N"/>
</dbReference>
<dbReference type="PIRSF" id="PIRSF005052">
    <property type="entry name" value="P-loopkin"/>
    <property type="match status" value="1"/>
</dbReference>
<dbReference type="Pfam" id="PF22740">
    <property type="entry name" value="PapZ_C"/>
    <property type="match status" value="1"/>
</dbReference>
<dbReference type="PANTHER" id="PTHR30448:SF0">
    <property type="entry name" value="RNASE ADAPTER PROTEIN RAPZ"/>
    <property type="match status" value="1"/>
</dbReference>
<evidence type="ECO:0000313" key="7">
    <source>
        <dbReference type="EMBL" id="SNB65218.1"/>
    </source>
</evidence>
<dbReference type="InterPro" id="IPR053931">
    <property type="entry name" value="RapZ_C"/>
</dbReference>
<keyword evidence="1 4" id="KW-0547">Nucleotide-binding</keyword>
<dbReference type="GO" id="GO:0005525">
    <property type="term" value="F:GTP binding"/>
    <property type="evidence" value="ECO:0007669"/>
    <property type="project" value="UniProtKB-UniRule"/>
</dbReference>
<dbReference type="EMBL" id="FYEH01000004">
    <property type="protein sequence ID" value="SNB65218.1"/>
    <property type="molecule type" value="Genomic_DNA"/>
</dbReference>
<name>A0A212QZP0_9PROT</name>
<reference evidence="7 8" key="1">
    <citation type="submission" date="2017-06" db="EMBL/GenBank/DDBJ databases">
        <authorList>
            <person name="Kim H.J."/>
            <person name="Triplett B.A."/>
        </authorList>
    </citation>
    <scope>NUCLEOTIDE SEQUENCE [LARGE SCALE GENOMIC DNA]</scope>
    <source>
        <strain evidence="7 8">B29T1</strain>
    </source>
</reference>
<sequence>MGIEAEHEAPALNRVVIVTGMSGAGLSSSLKCLEDHGFDVIDNLPIPLFKALINAKEPFSSPLAIGIASRTRGLVPTQFCADLATLRRDQRLELTMLFLDCQDEVLRRRFTETRRRHPLTGDEPVMDSIARERSLLAPLKVAADLRFDTTSTLVSELRTWLGSHLSLADRPPLTITLVSFAYRHGLPQEADLVLDARFLRNPYYVQELRDQTGLMDTVQAYVRADPDFGGFWSNLQALLLPLLPRFKAEGKSYLTIAIGCTGGQHRSVFIAQLLGLWLTEEGWPANIIHRELNRTAFRHQPGMAVDAQGTPR</sequence>
<keyword evidence="2 4" id="KW-0067">ATP-binding</keyword>
<evidence type="ECO:0000256" key="4">
    <source>
        <dbReference type="HAMAP-Rule" id="MF_00636"/>
    </source>
</evidence>
<gene>
    <name evidence="7" type="ORF">SAMN07250955_104218</name>
</gene>
<evidence type="ECO:0000259" key="6">
    <source>
        <dbReference type="Pfam" id="PF22740"/>
    </source>
</evidence>